<evidence type="ECO:0000313" key="11">
    <source>
        <dbReference type="Proteomes" id="UP000054321"/>
    </source>
</evidence>
<feature type="transmembrane region" description="Helical" evidence="8">
    <location>
        <begin position="363"/>
        <end position="388"/>
    </location>
</feature>
<evidence type="ECO:0000256" key="4">
    <source>
        <dbReference type="ARBA" id="ARBA00022692"/>
    </source>
</evidence>
<organism evidence="10 11">
    <name type="scientific">Oidiodendron maius (strain Zn)</name>
    <dbReference type="NCBI Taxonomy" id="913774"/>
    <lineage>
        <taxon>Eukaryota</taxon>
        <taxon>Fungi</taxon>
        <taxon>Dikarya</taxon>
        <taxon>Ascomycota</taxon>
        <taxon>Pezizomycotina</taxon>
        <taxon>Leotiomycetes</taxon>
        <taxon>Leotiomycetes incertae sedis</taxon>
        <taxon>Myxotrichaceae</taxon>
        <taxon>Oidiodendron</taxon>
    </lineage>
</organism>
<evidence type="ECO:0000256" key="5">
    <source>
        <dbReference type="ARBA" id="ARBA00022989"/>
    </source>
</evidence>
<dbReference type="PROSITE" id="PS50850">
    <property type="entry name" value="MFS"/>
    <property type="match status" value="1"/>
</dbReference>
<evidence type="ECO:0000313" key="10">
    <source>
        <dbReference type="EMBL" id="KIN00195.1"/>
    </source>
</evidence>
<dbReference type="EMBL" id="KN832877">
    <property type="protein sequence ID" value="KIN00195.1"/>
    <property type="molecule type" value="Genomic_DNA"/>
</dbReference>
<evidence type="ECO:0000256" key="1">
    <source>
        <dbReference type="ARBA" id="ARBA00004141"/>
    </source>
</evidence>
<accession>A0A0C3HAE3</accession>
<dbReference type="NCBIfam" id="TIGR00879">
    <property type="entry name" value="SP"/>
    <property type="match status" value="1"/>
</dbReference>
<protein>
    <recommendedName>
        <fullName evidence="9">Major facilitator superfamily (MFS) profile domain-containing protein</fullName>
    </recommendedName>
</protein>
<dbReference type="AlphaFoldDB" id="A0A0C3HAE3"/>
<name>A0A0C3HAE3_OIDMZ</name>
<feature type="transmembrane region" description="Helical" evidence="8">
    <location>
        <begin position="145"/>
        <end position="165"/>
    </location>
</feature>
<feature type="transmembrane region" description="Helical" evidence="8">
    <location>
        <begin position="12"/>
        <end position="32"/>
    </location>
</feature>
<evidence type="ECO:0000256" key="3">
    <source>
        <dbReference type="ARBA" id="ARBA00022448"/>
    </source>
</evidence>
<reference evidence="11" key="2">
    <citation type="submission" date="2015-01" db="EMBL/GenBank/DDBJ databases">
        <title>Evolutionary Origins and Diversification of the Mycorrhizal Mutualists.</title>
        <authorList>
            <consortium name="DOE Joint Genome Institute"/>
            <consortium name="Mycorrhizal Genomics Consortium"/>
            <person name="Kohler A."/>
            <person name="Kuo A."/>
            <person name="Nagy L.G."/>
            <person name="Floudas D."/>
            <person name="Copeland A."/>
            <person name="Barry K.W."/>
            <person name="Cichocki N."/>
            <person name="Veneault-Fourrey C."/>
            <person name="LaButti K."/>
            <person name="Lindquist E.A."/>
            <person name="Lipzen A."/>
            <person name="Lundell T."/>
            <person name="Morin E."/>
            <person name="Murat C."/>
            <person name="Riley R."/>
            <person name="Ohm R."/>
            <person name="Sun H."/>
            <person name="Tunlid A."/>
            <person name="Henrissat B."/>
            <person name="Grigoriev I.V."/>
            <person name="Hibbett D.S."/>
            <person name="Martin F."/>
        </authorList>
    </citation>
    <scope>NUCLEOTIDE SEQUENCE [LARGE SCALE GENOMIC DNA]</scope>
    <source>
        <strain evidence="11">Zn</strain>
    </source>
</reference>
<keyword evidence="6 8" id="KW-0472">Membrane</keyword>
<feature type="transmembrane region" description="Helical" evidence="8">
    <location>
        <begin position="400"/>
        <end position="419"/>
    </location>
</feature>
<evidence type="ECO:0000259" key="9">
    <source>
        <dbReference type="PROSITE" id="PS50850"/>
    </source>
</evidence>
<evidence type="ECO:0000256" key="6">
    <source>
        <dbReference type="ARBA" id="ARBA00023136"/>
    </source>
</evidence>
<keyword evidence="5 8" id="KW-1133">Transmembrane helix</keyword>
<dbReference type="OrthoDB" id="6133115at2759"/>
<comment type="similarity">
    <text evidence="2 7">Belongs to the major facilitator superfamily. Sugar transporter (TC 2.A.1.1) family.</text>
</comment>
<proteinExistence type="inferred from homology"/>
<evidence type="ECO:0000256" key="8">
    <source>
        <dbReference type="SAM" id="Phobius"/>
    </source>
</evidence>
<evidence type="ECO:0000256" key="2">
    <source>
        <dbReference type="ARBA" id="ARBA00010992"/>
    </source>
</evidence>
<feature type="transmembrane region" description="Helical" evidence="8">
    <location>
        <begin position="177"/>
        <end position="198"/>
    </location>
</feature>
<dbReference type="InterPro" id="IPR005829">
    <property type="entry name" value="Sugar_transporter_CS"/>
</dbReference>
<keyword evidence="11" id="KW-1185">Reference proteome</keyword>
<dbReference type="InterPro" id="IPR036259">
    <property type="entry name" value="MFS_trans_sf"/>
</dbReference>
<dbReference type="PANTHER" id="PTHR48022:SF28">
    <property type="entry name" value="MAJOR FACILITATOR SUPERFAMILY (MFS) PROFILE DOMAIN-CONTAINING PROTEIN-RELATED"/>
    <property type="match status" value="1"/>
</dbReference>
<dbReference type="PROSITE" id="PS00217">
    <property type="entry name" value="SUGAR_TRANSPORT_2"/>
    <property type="match status" value="1"/>
</dbReference>
<dbReference type="InterPro" id="IPR003663">
    <property type="entry name" value="Sugar/inositol_transpt"/>
</dbReference>
<dbReference type="Gene3D" id="1.20.1250.20">
    <property type="entry name" value="MFS general substrate transporter like domains"/>
    <property type="match status" value="1"/>
</dbReference>
<dbReference type="Pfam" id="PF00083">
    <property type="entry name" value="Sugar_tr"/>
    <property type="match status" value="1"/>
</dbReference>
<keyword evidence="3 7" id="KW-0813">Transport</keyword>
<dbReference type="SUPFAM" id="SSF103473">
    <property type="entry name" value="MFS general substrate transporter"/>
    <property type="match status" value="1"/>
</dbReference>
<dbReference type="PRINTS" id="PR00171">
    <property type="entry name" value="SUGRTRNSPORT"/>
</dbReference>
<dbReference type="PROSITE" id="PS00216">
    <property type="entry name" value="SUGAR_TRANSPORT_1"/>
    <property type="match status" value="1"/>
</dbReference>
<reference evidence="10 11" key="1">
    <citation type="submission" date="2014-04" db="EMBL/GenBank/DDBJ databases">
        <authorList>
            <consortium name="DOE Joint Genome Institute"/>
            <person name="Kuo A."/>
            <person name="Martino E."/>
            <person name="Perotto S."/>
            <person name="Kohler A."/>
            <person name="Nagy L.G."/>
            <person name="Floudas D."/>
            <person name="Copeland A."/>
            <person name="Barry K.W."/>
            <person name="Cichocki N."/>
            <person name="Veneault-Fourrey C."/>
            <person name="LaButti K."/>
            <person name="Lindquist E.A."/>
            <person name="Lipzen A."/>
            <person name="Lundell T."/>
            <person name="Morin E."/>
            <person name="Murat C."/>
            <person name="Sun H."/>
            <person name="Tunlid A."/>
            <person name="Henrissat B."/>
            <person name="Grigoriev I.V."/>
            <person name="Hibbett D.S."/>
            <person name="Martin F."/>
            <person name="Nordberg H.P."/>
            <person name="Cantor M.N."/>
            <person name="Hua S.X."/>
        </authorList>
    </citation>
    <scope>NUCLEOTIDE SEQUENCE [LARGE SCALE GENOMIC DNA]</scope>
    <source>
        <strain evidence="10 11">Zn</strain>
    </source>
</reference>
<sequence>MTSRLGASFLQGHLLVAAITSVCSSGFLVFGYDQGVMSGVVISDFWLSSMGHPSTLMIGTITALYDVGAVFGAIAAAFTADRLGRKHTLFLGAAIVIVGAIIMGSAFERIQFMFARVITGIGIGYITSVTPVYQSEISAAAQRGWQVCCQLTTMLFGLMLAYWINYGVYPRKSDFQWRFPILFQAIFAVHIIAVTTWLPDTPRWLIQHDHNEERGLVVLARLRGLDPHSEIVQKEKDDIVEAIRIESKEGGIWGDLFRDNGIAANKRFYLALGIQFMQQMSGINIVTYYAPTLFQESLGMSQERSLFLGCFLQLFYILASFLTWWTIDRVGRRQLFILNALGMCLVLIAEAICVAINTPSSSIAAVVFVFAFEACFTWGWMATVWIYPPEILPLKIRAKGASLAAAADFLGNFLVVEITPPALKYIGYKTYIIFAVLNIVNAVLVWCFYPETAGQTLESVDRLFVAECQEETPFTDAASLFRKTQWRVVRKARWMAKTEAFERRSTARLDVAAHKDDTPQQLRVDAAECEL</sequence>
<dbReference type="HOGENOM" id="CLU_001265_30_3_1"/>
<dbReference type="FunFam" id="1.20.1250.20:FF:000090">
    <property type="entry name" value="MFS sugar transporter, putative"/>
    <property type="match status" value="1"/>
</dbReference>
<gene>
    <name evidence="10" type="ORF">OIDMADRAFT_164420</name>
</gene>
<dbReference type="Proteomes" id="UP000054321">
    <property type="component" value="Unassembled WGS sequence"/>
</dbReference>
<comment type="subcellular location">
    <subcellularLocation>
        <location evidence="1">Membrane</location>
        <topology evidence="1">Multi-pass membrane protein</topology>
    </subcellularLocation>
</comment>
<dbReference type="InterPro" id="IPR005828">
    <property type="entry name" value="MFS_sugar_transport-like"/>
</dbReference>
<evidence type="ECO:0000256" key="7">
    <source>
        <dbReference type="RuleBase" id="RU003346"/>
    </source>
</evidence>
<keyword evidence="4 8" id="KW-0812">Transmembrane</keyword>
<dbReference type="GO" id="GO:0005351">
    <property type="term" value="F:carbohydrate:proton symporter activity"/>
    <property type="evidence" value="ECO:0007669"/>
    <property type="project" value="TreeGrafter"/>
</dbReference>
<dbReference type="InterPro" id="IPR050360">
    <property type="entry name" value="MFS_Sugar_Transporters"/>
</dbReference>
<feature type="transmembrane region" description="Helical" evidence="8">
    <location>
        <begin position="431"/>
        <end position="449"/>
    </location>
</feature>
<feature type="transmembrane region" description="Helical" evidence="8">
    <location>
        <begin position="52"/>
        <end position="77"/>
    </location>
</feature>
<dbReference type="GO" id="GO:0016020">
    <property type="term" value="C:membrane"/>
    <property type="evidence" value="ECO:0007669"/>
    <property type="project" value="UniProtKB-SubCell"/>
</dbReference>
<dbReference type="InterPro" id="IPR020846">
    <property type="entry name" value="MFS_dom"/>
</dbReference>
<feature type="transmembrane region" description="Helical" evidence="8">
    <location>
        <begin position="336"/>
        <end position="357"/>
    </location>
</feature>
<feature type="transmembrane region" description="Helical" evidence="8">
    <location>
        <begin position="89"/>
        <end position="107"/>
    </location>
</feature>
<dbReference type="InParanoid" id="A0A0C3HAE3"/>
<feature type="transmembrane region" description="Helical" evidence="8">
    <location>
        <begin position="113"/>
        <end position="133"/>
    </location>
</feature>
<dbReference type="PANTHER" id="PTHR48022">
    <property type="entry name" value="PLASTIDIC GLUCOSE TRANSPORTER 4"/>
    <property type="match status" value="1"/>
</dbReference>
<feature type="transmembrane region" description="Helical" evidence="8">
    <location>
        <begin position="305"/>
        <end position="324"/>
    </location>
</feature>
<feature type="domain" description="Major facilitator superfamily (MFS) profile" evidence="9">
    <location>
        <begin position="19"/>
        <end position="453"/>
    </location>
</feature>
<feature type="transmembrane region" description="Helical" evidence="8">
    <location>
        <begin position="268"/>
        <end position="290"/>
    </location>
</feature>